<dbReference type="AlphaFoldDB" id="A0A9Q0H411"/>
<evidence type="ECO:0000313" key="2">
    <source>
        <dbReference type="EMBL" id="KAJ4957685.1"/>
    </source>
</evidence>
<comment type="caution">
    <text evidence="2">The sequence shown here is derived from an EMBL/GenBank/DDBJ whole genome shotgun (WGS) entry which is preliminary data.</text>
</comment>
<keyword evidence="3" id="KW-1185">Reference proteome</keyword>
<gene>
    <name evidence="2" type="ORF">NE237_024796</name>
</gene>
<evidence type="ECO:0000313" key="3">
    <source>
        <dbReference type="Proteomes" id="UP001141806"/>
    </source>
</evidence>
<feature type="region of interest" description="Disordered" evidence="1">
    <location>
        <begin position="1"/>
        <end position="20"/>
    </location>
</feature>
<protein>
    <submittedName>
        <fullName evidence="2">Uncharacterized protein</fullName>
    </submittedName>
</protein>
<sequence length="142" mass="16148">MPKNGHKNKDIREQKKKWGRGKWKEHVNPMSLENYVDFHILSLPLLRLLASNCTLNTHTHSYGYDTNNTTVVAVFVSCPCLRKLTFLPSSLYPFKFSITLLCSTGTSSHSNVGKENVVAMATKRNQSLDRLRRDKGARTLLL</sequence>
<evidence type="ECO:0000256" key="1">
    <source>
        <dbReference type="SAM" id="MobiDB-lite"/>
    </source>
</evidence>
<proteinExistence type="predicted"/>
<organism evidence="2 3">
    <name type="scientific">Protea cynaroides</name>
    <dbReference type="NCBI Taxonomy" id="273540"/>
    <lineage>
        <taxon>Eukaryota</taxon>
        <taxon>Viridiplantae</taxon>
        <taxon>Streptophyta</taxon>
        <taxon>Embryophyta</taxon>
        <taxon>Tracheophyta</taxon>
        <taxon>Spermatophyta</taxon>
        <taxon>Magnoliopsida</taxon>
        <taxon>Proteales</taxon>
        <taxon>Proteaceae</taxon>
        <taxon>Protea</taxon>
    </lineage>
</organism>
<name>A0A9Q0H411_9MAGN</name>
<accession>A0A9Q0H411</accession>
<dbReference type="Proteomes" id="UP001141806">
    <property type="component" value="Unassembled WGS sequence"/>
</dbReference>
<reference evidence="2" key="1">
    <citation type="journal article" date="2023" name="Plant J.">
        <title>The genome of the king protea, Protea cynaroides.</title>
        <authorList>
            <person name="Chang J."/>
            <person name="Duong T.A."/>
            <person name="Schoeman C."/>
            <person name="Ma X."/>
            <person name="Roodt D."/>
            <person name="Barker N."/>
            <person name="Li Z."/>
            <person name="Van de Peer Y."/>
            <person name="Mizrachi E."/>
        </authorList>
    </citation>
    <scope>NUCLEOTIDE SEQUENCE</scope>
    <source>
        <tissue evidence="2">Young leaves</tissue>
    </source>
</reference>
<dbReference type="EMBL" id="JAMYWD010000010">
    <property type="protein sequence ID" value="KAJ4957685.1"/>
    <property type="molecule type" value="Genomic_DNA"/>
</dbReference>